<gene>
    <name evidence="4" type="ORF">GN330_18975</name>
</gene>
<evidence type="ECO:0000313" key="4">
    <source>
        <dbReference type="EMBL" id="MVA99333.1"/>
    </source>
</evidence>
<evidence type="ECO:0000256" key="1">
    <source>
        <dbReference type="ARBA" id="ARBA00006129"/>
    </source>
</evidence>
<organism evidence="4 5">
    <name type="scientific">Nitratireductor arenosus</name>
    <dbReference type="NCBI Taxonomy" id="2682096"/>
    <lineage>
        <taxon>Bacteria</taxon>
        <taxon>Pseudomonadati</taxon>
        <taxon>Pseudomonadota</taxon>
        <taxon>Alphaproteobacteria</taxon>
        <taxon>Hyphomicrobiales</taxon>
        <taxon>Phyllobacteriaceae</taxon>
        <taxon>Nitratireductor</taxon>
    </lineage>
</organism>
<dbReference type="Pfam" id="PF16861">
    <property type="entry name" value="Carbam_trans_C"/>
    <property type="match status" value="1"/>
</dbReference>
<dbReference type="Pfam" id="PF02543">
    <property type="entry name" value="Carbam_trans_N"/>
    <property type="match status" value="1"/>
</dbReference>
<evidence type="ECO:0000313" key="5">
    <source>
        <dbReference type="Proteomes" id="UP000463224"/>
    </source>
</evidence>
<dbReference type="EMBL" id="WPHG01000005">
    <property type="protein sequence ID" value="MVA99333.1"/>
    <property type="molecule type" value="Genomic_DNA"/>
</dbReference>
<evidence type="ECO:0000259" key="3">
    <source>
        <dbReference type="Pfam" id="PF16861"/>
    </source>
</evidence>
<proteinExistence type="inferred from homology"/>
<feature type="domain" description="Carbamoyltransferase" evidence="2">
    <location>
        <begin position="102"/>
        <end position="309"/>
    </location>
</feature>
<feature type="domain" description="Carbamoyltransferase C-terminal" evidence="3">
    <location>
        <begin position="353"/>
        <end position="518"/>
    </location>
</feature>
<dbReference type="Gene3D" id="3.90.870.20">
    <property type="entry name" value="Carbamoyltransferase, C-terminal domain"/>
    <property type="match status" value="1"/>
</dbReference>
<dbReference type="AlphaFoldDB" id="A0A844QMZ0"/>
<dbReference type="PANTHER" id="PTHR34847">
    <property type="entry name" value="NODULATION PROTEIN U"/>
    <property type="match status" value="1"/>
</dbReference>
<dbReference type="InterPro" id="IPR003696">
    <property type="entry name" value="Carbtransf_dom"/>
</dbReference>
<protein>
    <submittedName>
        <fullName evidence="4">Proline dehydrogenase</fullName>
    </submittedName>
</protein>
<name>A0A844QMZ0_9HYPH</name>
<dbReference type="RefSeq" id="WP_156714405.1">
    <property type="nucleotide sequence ID" value="NZ_WPHG01000005.1"/>
</dbReference>
<dbReference type="InterPro" id="IPR051338">
    <property type="entry name" value="NodU/CmcH_Carbamoyltrnsfr"/>
</dbReference>
<dbReference type="Proteomes" id="UP000463224">
    <property type="component" value="Unassembled WGS sequence"/>
</dbReference>
<comment type="similarity">
    <text evidence="1">Belongs to the NodU/CmcH family.</text>
</comment>
<accession>A0A844QMZ0</accession>
<dbReference type="GO" id="GO:0003824">
    <property type="term" value="F:catalytic activity"/>
    <property type="evidence" value="ECO:0007669"/>
    <property type="project" value="InterPro"/>
</dbReference>
<dbReference type="InterPro" id="IPR038152">
    <property type="entry name" value="Carbam_trans_C_sf"/>
</dbReference>
<dbReference type="Gene3D" id="3.30.420.40">
    <property type="match status" value="1"/>
</dbReference>
<dbReference type="InterPro" id="IPR031730">
    <property type="entry name" value="Carbam_trans_C"/>
</dbReference>
<sequence length="519" mass="56897">MKIFAYKPGHDGHVALLEDGRLAFSIEAEKDSGPRYGPITPELMLHGLSLADDVPDVLAVSGWLRSFRPMADPIGAGYFGETEAGIIDRPQRFQGRDIRYFSSSHERSHIVGSYAMSPFAQGQPCYALVWEGVIGSFYRIDEKLGVRRLGTPMSGPGHKYGFLYGLADPKLPVDARKSRREDAGKLMAIAGYGHDTPETPQERVLMERLIAWDAVAAPLRKADFTDTPFFNIGLDSQEFRNLALRFQNAVFERFAAFARREMTEGLPLLVSGGCGLNCDWNSAWIGSGLFADVFVQPCTNDSGSAIGTAADAQYRYTGNAKIAWDAYAGEDFVHDEADLSGFEAVARDDGELAARLKAGAVFAWVQGRYEIGPRALGNRSLIAAPFSAETHTRLNAIKQREGFRPIAPILLEEELDRHFGHHGPSPHMLFFQTVTTDALKAVTHVDGSARAQTVTQAQNPQIHALLTAFKAATGYGVLCNTSLNFSGKGFINRMSDLVRYARDTGLDGFVVGDVFYRKA</sequence>
<reference evidence="4 5" key="1">
    <citation type="submission" date="2019-12" db="EMBL/GenBank/DDBJ databases">
        <title>Nitratireductor arenosus sp. nov., Isolated from sea sand, Jeju island, South Korea.</title>
        <authorList>
            <person name="Kim W."/>
        </authorList>
    </citation>
    <scope>NUCLEOTIDE SEQUENCE [LARGE SCALE GENOMIC DNA]</scope>
    <source>
        <strain evidence="4 5">CAU 1489</strain>
    </source>
</reference>
<comment type="caution">
    <text evidence="4">The sequence shown here is derived from an EMBL/GenBank/DDBJ whole genome shotgun (WGS) entry which is preliminary data.</text>
</comment>
<evidence type="ECO:0000259" key="2">
    <source>
        <dbReference type="Pfam" id="PF02543"/>
    </source>
</evidence>
<dbReference type="PANTHER" id="PTHR34847:SF1">
    <property type="entry name" value="NODULATION PROTEIN U"/>
    <property type="match status" value="1"/>
</dbReference>
<keyword evidence="5" id="KW-1185">Reference proteome</keyword>